<dbReference type="InterPro" id="IPR043504">
    <property type="entry name" value="Peptidase_S1_PA_chymotrypsin"/>
</dbReference>
<dbReference type="InterPro" id="IPR009003">
    <property type="entry name" value="Peptidase_S1_PA"/>
</dbReference>
<dbReference type="PRINTS" id="PR00722">
    <property type="entry name" value="CHYMOTRYPSIN"/>
</dbReference>
<feature type="domain" description="Peptidase S1" evidence="3">
    <location>
        <begin position="442"/>
        <end position="665"/>
    </location>
</feature>
<reference evidence="4" key="1">
    <citation type="journal article" date="2013" name="Genome Res.">
        <title>A second-generation assembly of the Drosophila simulans genome provides new insights into patterns of lineage-specific divergence.</title>
        <authorList>
            <person name="Hu T.T."/>
            <person name="Eisen M.B."/>
            <person name="Thornton K.R."/>
            <person name="Andolfatto P."/>
        </authorList>
    </citation>
    <scope>NUCLEOTIDE SEQUENCE [LARGE SCALE GENOMIC DNA]</scope>
    <source>
        <strain evidence="4">W501</strain>
    </source>
</reference>
<dbReference type="Pfam" id="PF18399">
    <property type="entry name" value="CLIP_SPH_Scar"/>
    <property type="match status" value="1"/>
</dbReference>
<dbReference type="EMBL" id="CM002911">
    <property type="protein sequence ID" value="KMY91639.1"/>
    <property type="molecule type" value="Genomic_DNA"/>
</dbReference>
<dbReference type="GO" id="GO:0048802">
    <property type="term" value="P:notum morphogenesis"/>
    <property type="evidence" value="ECO:0007669"/>
    <property type="project" value="EnsemblMetazoa"/>
</dbReference>
<dbReference type="PANTHER" id="PTHR24250:SF27">
    <property type="entry name" value="ELASTASE 2 LIKE"/>
    <property type="match status" value="1"/>
</dbReference>
<dbReference type="InterPro" id="IPR001314">
    <property type="entry name" value="Peptidase_S1A"/>
</dbReference>
<dbReference type="GO" id="GO:0004252">
    <property type="term" value="F:serine-type endopeptidase activity"/>
    <property type="evidence" value="ECO:0007669"/>
    <property type="project" value="InterPro"/>
</dbReference>
<dbReference type="Pfam" id="PF00089">
    <property type="entry name" value="Trypsin"/>
    <property type="match status" value="1"/>
</dbReference>
<dbReference type="GO" id="GO:0006508">
    <property type="term" value="P:proteolysis"/>
    <property type="evidence" value="ECO:0007669"/>
    <property type="project" value="InterPro"/>
</dbReference>
<dbReference type="GO" id="GO:0045197">
    <property type="term" value="P:establishment or maintenance of epithelial cell apical/basal polarity"/>
    <property type="evidence" value="ECO:0007669"/>
    <property type="project" value="EnsemblMetazoa"/>
</dbReference>
<feature type="compositionally biased region" description="Polar residues" evidence="2">
    <location>
        <begin position="254"/>
        <end position="269"/>
    </location>
</feature>
<dbReference type="CDD" id="cd00190">
    <property type="entry name" value="Tryp_SPc"/>
    <property type="match status" value="1"/>
</dbReference>
<dbReference type="GO" id="GO:0005769">
    <property type="term" value="C:early endosome"/>
    <property type="evidence" value="ECO:0007669"/>
    <property type="project" value="EnsemblMetazoa"/>
</dbReference>
<dbReference type="InterPro" id="IPR001254">
    <property type="entry name" value="Trypsin_dom"/>
</dbReference>
<dbReference type="SMART" id="SM00020">
    <property type="entry name" value="Tryp_SPc"/>
    <property type="match status" value="1"/>
</dbReference>
<dbReference type="PROSITE" id="PS50240">
    <property type="entry name" value="TRYPSIN_DOM"/>
    <property type="match status" value="1"/>
</dbReference>
<evidence type="ECO:0000256" key="1">
    <source>
        <dbReference type="ARBA" id="ARBA00023157"/>
    </source>
</evidence>
<organism evidence="4">
    <name type="scientific">Drosophila simulans</name>
    <name type="common">Fruit fly</name>
    <dbReference type="NCBI Taxonomy" id="7240"/>
    <lineage>
        <taxon>Eukaryota</taxon>
        <taxon>Metazoa</taxon>
        <taxon>Ecdysozoa</taxon>
        <taxon>Arthropoda</taxon>
        <taxon>Hexapoda</taxon>
        <taxon>Insecta</taxon>
        <taxon>Pterygota</taxon>
        <taxon>Neoptera</taxon>
        <taxon>Endopterygota</taxon>
        <taxon>Diptera</taxon>
        <taxon>Brachycera</taxon>
        <taxon>Muscomorpha</taxon>
        <taxon>Ephydroidea</taxon>
        <taxon>Drosophilidae</taxon>
        <taxon>Drosophila</taxon>
        <taxon>Sophophora</taxon>
    </lineage>
</organism>
<keyword evidence="1" id="KW-1015">Disulfide bond</keyword>
<dbReference type="GO" id="GO:0007394">
    <property type="term" value="P:dorsal closure, elongation of leading edge cells"/>
    <property type="evidence" value="ECO:0007669"/>
    <property type="project" value="EnsemblMetazoa"/>
</dbReference>
<protein>
    <submittedName>
        <fullName evidence="4">Uncharacterized protein, isoform B</fullName>
        <ecNumber evidence="4">3.4.21.-</ecNumber>
    </submittedName>
</protein>
<reference evidence="4" key="2">
    <citation type="submission" date="2014-06" db="EMBL/GenBank/DDBJ databases">
        <authorList>
            <person name="Hu T."/>
            <person name="Eisen M.B."/>
            <person name="Thornton K.R."/>
            <person name="Andolfatto P."/>
        </authorList>
    </citation>
    <scope>NUCLEOTIDE SEQUENCE</scope>
    <source>
        <strain evidence="4">W501</strain>
    </source>
</reference>
<dbReference type="EC" id="3.4.21.-" evidence="4"/>
<dbReference type="Proteomes" id="UP000035880">
    <property type="component" value="Chromosome 2R"/>
</dbReference>
<dbReference type="SUPFAM" id="SSF50494">
    <property type="entry name" value="Trypsin-like serine proteases"/>
    <property type="match status" value="1"/>
</dbReference>
<dbReference type="PANTHER" id="PTHR24250">
    <property type="entry name" value="CHYMOTRYPSIN-RELATED"/>
    <property type="match status" value="1"/>
</dbReference>
<dbReference type="GO" id="GO:0005615">
    <property type="term" value="C:extracellular space"/>
    <property type="evidence" value="ECO:0007669"/>
    <property type="project" value="EnsemblMetazoa"/>
</dbReference>
<accession>A0A0J9R7H1</accession>
<dbReference type="GO" id="GO:0048803">
    <property type="term" value="P:imaginal disc-derived male genitalia morphogenesis"/>
    <property type="evidence" value="ECO:0007669"/>
    <property type="project" value="EnsemblMetazoa"/>
</dbReference>
<keyword evidence="4" id="KW-0378">Hydrolase</keyword>
<evidence type="ECO:0000256" key="2">
    <source>
        <dbReference type="SAM" id="MobiDB-lite"/>
    </source>
</evidence>
<dbReference type="GO" id="GO:0005770">
    <property type="term" value="C:late endosome"/>
    <property type="evidence" value="ECO:0007669"/>
    <property type="project" value="EnsemblMetazoa"/>
</dbReference>
<feature type="compositionally biased region" description="Polar residues" evidence="2">
    <location>
        <begin position="228"/>
        <end position="240"/>
    </location>
</feature>
<reference evidence="4" key="3">
    <citation type="submission" date="2015-04" db="EMBL/GenBank/DDBJ databases">
        <authorList>
            <consortium name="FlyBase"/>
        </authorList>
    </citation>
    <scope>NUCLEOTIDE SEQUENCE</scope>
    <source>
        <strain evidence="4">W501</strain>
    </source>
</reference>
<dbReference type="Gene3D" id="2.40.10.10">
    <property type="entry name" value="Trypsin-like serine proteases"/>
    <property type="match status" value="1"/>
</dbReference>
<sequence length="676" mass="73852">MWLRSVFFSLRSRERSGAMSVSHFREQLALCITLAVLAAASGDYQANMFLNGQYQNGIKDQKENHLSVNPATNVFLNHAIISRQASPFQGPTYLPPKEFLKCAPGQQCVRSGQCLNGFFAQQLPKIQNCDPETTVCCTYRAPPTTTTSTTPVPVAICGHDSDCVTPDNCRNGEISAINYVKKQGPNRCPAPNTCCRIPSTTLTEDGYIFNLPEKTFPLPTKPAVPAVRSTQAPFRPQPTTAVPAPRPTIEYLPPSTTQHPSYENVQTSRRPVYLPPSPATESASSLIPQVRPRPEPRPQPRPQPTRRPTNEYLPPAAANEIPRFEPDRAPQPSNQKPIYRGEDQLSPQIFPTPQPANVPKHFAKCASALVCTSENFCNAIGVLSETPVELSPMEAAFRVPLTDCLQTENGSPGKCCRDPNYVDPWPVNLAGVCATRNKRTKPTGVKDLDANFAEIPWQAMILRESSKTLICGGAIIGDQFVLSSASCVNGLPVSDIRVKAGEWELGSTNEPLPFQLTGVKTIDVHPDYDPSTNAHDLAIIRLERRLEFASHIQPICISDEDPKDSEQCFTSGWGKQALSIHEEGALMHVTDTLTQARSECNADSSSVCSATKFDSCQFDVGSALACGSGSSVRLKGIFAGENSCGEGQTVRFAKPDIKWINTAFAENNKPLLLKRF</sequence>
<dbReference type="AlphaFoldDB" id="A0A0J9R7H1"/>
<evidence type="ECO:0000259" key="3">
    <source>
        <dbReference type="PROSITE" id="PS50240"/>
    </source>
</evidence>
<dbReference type="GO" id="GO:0055037">
    <property type="term" value="C:recycling endosome"/>
    <property type="evidence" value="ECO:0007669"/>
    <property type="project" value="EnsemblMetazoa"/>
</dbReference>
<dbReference type="KEGG" id="dsi:Dsimw501_GD10353"/>
<dbReference type="GO" id="GO:0016324">
    <property type="term" value="C:apical plasma membrane"/>
    <property type="evidence" value="ECO:0007669"/>
    <property type="project" value="EnsemblMetazoa"/>
</dbReference>
<dbReference type="InterPro" id="IPR040973">
    <property type="entry name" value="CLIP_SPH_Scar"/>
</dbReference>
<dbReference type="OrthoDB" id="10064156at2759"/>
<dbReference type="Bgee" id="FBgn0182125">
    <property type="expression patterns" value="Expressed in embryo and 3 other cell types or tissues"/>
</dbReference>
<dbReference type="FunFam" id="2.40.10.10:FF:000211">
    <property type="entry name" value="serine proteinase stubble isoform X2"/>
    <property type="match status" value="1"/>
</dbReference>
<dbReference type="GO" id="GO:0007390">
    <property type="term" value="P:germ-band shortening"/>
    <property type="evidence" value="ECO:0007669"/>
    <property type="project" value="EnsemblMetazoa"/>
</dbReference>
<name>A0A0J9R7H1_DROSI</name>
<evidence type="ECO:0000313" key="4">
    <source>
        <dbReference type="EMBL" id="KMY91639.1"/>
    </source>
</evidence>
<proteinExistence type="predicted"/>
<gene>
    <name evidence="4" type="primary">Dsim\GD10353</name>
    <name evidence="4" type="ORF">Dsimw501_GD10353</name>
</gene>
<feature type="region of interest" description="Disordered" evidence="2">
    <location>
        <begin position="228"/>
        <end position="347"/>
    </location>
</feature>